<dbReference type="InterPro" id="IPR043128">
    <property type="entry name" value="Rev_trsase/Diguanyl_cyclase"/>
</dbReference>
<dbReference type="GO" id="GO:0000287">
    <property type="term" value="F:magnesium ion binding"/>
    <property type="evidence" value="ECO:0007669"/>
    <property type="project" value="UniProtKB-UniRule"/>
</dbReference>
<evidence type="ECO:0000256" key="6">
    <source>
        <dbReference type="ARBA" id="ARBA00022695"/>
    </source>
</evidence>
<evidence type="ECO:0000313" key="18">
    <source>
        <dbReference type="Proteomes" id="UP000069902"/>
    </source>
</evidence>
<dbReference type="InterPro" id="IPR050116">
    <property type="entry name" value="DNA_polymerase-Y"/>
</dbReference>
<keyword evidence="11 15" id="KW-0239">DNA-directed DNA polymerase</keyword>
<sequence length="350" mass="39719">MKTRKIIHIDMDAFYASVEMRDDPSLALRPIAVGGSPDGRGVISTANYLARKFGVRSAIPSWKAKQLCPDLIILPTNFDKYKRESRAIHEIFHAFTDIIEPLSLDEAFLDVTEVEALGGSATLIAQDIRRRIWEERHLTASAGVAPNKFLAKVASDWNKPNGIFVITPKEIEGFVKDLPVDQIFGIGHVTAKKLHALNLYTCEDLQQLELTTLHDYFGSRAWTLYELCRGIDNRSVMTDRLRKSLSVESTFMQDLQTPQDCLEQVPDLYQRLMVRYEKISGNYHSKKPFVKIKFADFMTTTVESSLYKAFDISTYEALIRTGWERKKTAVRLLGIGMSLSSGEEIQLTLF</sequence>
<dbReference type="FunFam" id="3.40.1170.60:FF:000001">
    <property type="entry name" value="DNA polymerase IV"/>
    <property type="match status" value="1"/>
</dbReference>
<dbReference type="PROSITE" id="PS50173">
    <property type="entry name" value="UMUC"/>
    <property type="match status" value="1"/>
</dbReference>
<dbReference type="Pfam" id="PF00817">
    <property type="entry name" value="IMS"/>
    <property type="match status" value="1"/>
</dbReference>
<dbReference type="STRING" id="389348.PNK_2169"/>
<dbReference type="Gene3D" id="3.30.1490.100">
    <property type="entry name" value="DNA polymerase, Y-family, little finger domain"/>
    <property type="match status" value="1"/>
</dbReference>
<organism evidence="17 18">
    <name type="scientific">Candidatus Protochlamydia naegleriophila</name>
    <dbReference type="NCBI Taxonomy" id="389348"/>
    <lineage>
        <taxon>Bacteria</taxon>
        <taxon>Pseudomonadati</taxon>
        <taxon>Chlamydiota</taxon>
        <taxon>Chlamydiia</taxon>
        <taxon>Parachlamydiales</taxon>
        <taxon>Parachlamydiaceae</taxon>
        <taxon>Candidatus Protochlamydia</taxon>
    </lineage>
</organism>
<feature type="binding site" evidence="15">
    <location>
        <position position="10"/>
    </location>
    <ligand>
        <name>Mg(2+)</name>
        <dbReference type="ChEBI" id="CHEBI:18420"/>
    </ligand>
</feature>
<evidence type="ECO:0000256" key="1">
    <source>
        <dbReference type="ARBA" id="ARBA00004496"/>
    </source>
</evidence>
<evidence type="ECO:0000256" key="2">
    <source>
        <dbReference type="ARBA" id="ARBA00010945"/>
    </source>
</evidence>
<keyword evidence="12 15" id="KW-0238">DNA-binding</keyword>
<evidence type="ECO:0000256" key="4">
    <source>
        <dbReference type="ARBA" id="ARBA00022490"/>
    </source>
</evidence>
<evidence type="ECO:0000256" key="11">
    <source>
        <dbReference type="ARBA" id="ARBA00022932"/>
    </source>
</evidence>
<feature type="binding site" evidence="15">
    <location>
        <position position="105"/>
    </location>
    <ligand>
        <name>Mg(2+)</name>
        <dbReference type="ChEBI" id="CHEBI:18420"/>
    </ligand>
</feature>
<dbReference type="GO" id="GO:0009432">
    <property type="term" value="P:SOS response"/>
    <property type="evidence" value="ECO:0007669"/>
    <property type="project" value="TreeGrafter"/>
</dbReference>
<comment type="cofactor">
    <cofactor evidence="15">
        <name>Mg(2+)</name>
        <dbReference type="ChEBI" id="CHEBI:18420"/>
    </cofactor>
    <text evidence="15">Binds 2 magnesium ions per subunit.</text>
</comment>
<dbReference type="Gene3D" id="3.30.70.270">
    <property type="match status" value="1"/>
</dbReference>
<dbReference type="NCBIfam" id="NF002677">
    <property type="entry name" value="PRK02406.1"/>
    <property type="match status" value="1"/>
</dbReference>
<dbReference type="GO" id="GO:0006281">
    <property type="term" value="P:DNA repair"/>
    <property type="evidence" value="ECO:0007669"/>
    <property type="project" value="UniProtKB-UniRule"/>
</dbReference>
<dbReference type="RefSeq" id="WP_059061984.1">
    <property type="nucleotide sequence ID" value="NZ_LN879502.1"/>
</dbReference>
<keyword evidence="8 15" id="KW-0479">Metal-binding</keyword>
<dbReference type="SUPFAM" id="SSF56672">
    <property type="entry name" value="DNA/RNA polymerases"/>
    <property type="match status" value="1"/>
</dbReference>
<dbReference type="PANTHER" id="PTHR11076">
    <property type="entry name" value="DNA REPAIR POLYMERASE UMUC / TRANSFERASE FAMILY MEMBER"/>
    <property type="match status" value="1"/>
</dbReference>
<comment type="subcellular location">
    <subcellularLocation>
        <location evidence="1 15">Cytoplasm</location>
    </subcellularLocation>
</comment>
<dbReference type="GO" id="GO:0006261">
    <property type="term" value="P:DNA-templated DNA replication"/>
    <property type="evidence" value="ECO:0007669"/>
    <property type="project" value="UniProtKB-UniRule"/>
</dbReference>
<evidence type="ECO:0000256" key="5">
    <source>
        <dbReference type="ARBA" id="ARBA00022679"/>
    </source>
</evidence>
<evidence type="ECO:0000256" key="13">
    <source>
        <dbReference type="ARBA" id="ARBA00023204"/>
    </source>
</evidence>
<dbReference type="GO" id="GO:0042276">
    <property type="term" value="P:error-prone translesion synthesis"/>
    <property type="evidence" value="ECO:0007669"/>
    <property type="project" value="TreeGrafter"/>
</dbReference>
<evidence type="ECO:0000256" key="8">
    <source>
        <dbReference type="ARBA" id="ARBA00022723"/>
    </source>
</evidence>
<dbReference type="Pfam" id="PF21999">
    <property type="entry name" value="IMS_HHH_1"/>
    <property type="match status" value="1"/>
</dbReference>
<dbReference type="PANTHER" id="PTHR11076:SF33">
    <property type="entry name" value="DNA POLYMERASE KAPPA"/>
    <property type="match status" value="1"/>
</dbReference>
<keyword evidence="4 15" id="KW-0963">Cytoplasm</keyword>
<evidence type="ECO:0000259" key="16">
    <source>
        <dbReference type="PROSITE" id="PS50173"/>
    </source>
</evidence>
<accession>A0A0U5JFY9</accession>
<keyword evidence="3 15" id="KW-0515">Mutator protein</keyword>
<feature type="site" description="Substrate discrimination" evidence="15">
    <location>
        <position position="15"/>
    </location>
</feature>
<reference evidence="18" key="1">
    <citation type="submission" date="2015-09" db="EMBL/GenBank/DDBJ databases">
        <authorList>
            <person name="Bertelli C."/>
        </authorList>
    </citation>
    <scope>NUCLEOTIDE SEQUENCE [LARGE SCALE GENOMIC DNA]</scope>
    <source>
        <strain evidence="18">KNic</strain>
    </source>
</reference>
<dbReference type="CDD" id="cd03586">
    <property type="entry name" value="PolY_Pol_IV_kappa"/>
    <property type="match status" value="1"/>
</dbReference>
<comment type="similarity">
    <text evidence="2 15">Belongs to the DNA polymerase type-Y family.</text>
</comment>
<dbReference type="InterPro" id="IPR017961">
    <property type="entry name" value="DNA_pol_Y-fam_little_finger"/>
</dbReference>
<keyword evidence="9 15" id="KW-0227">DNA damage</keyword>
<keyword evidence="6 15" id="KW-0548">Nucleotidyltransferase</keyword>
<dbReference type="InterPro" id="IPR001126">
    <property type="entry name" value="UmuC"/>
</dbReference>
<dbReference type="InParanoid" id="A0A0U5JFY9"/>
<dbReference type="SUPFAM" id="SSF100879">
    <property type="entry name" value="Lesion bypass DNA polymerase (Y-family), little finger domain"/>
    <property type="match status" value="1"/>
</dbReference>
<dbReference type="Pfam" id="PF11799">
    <property type="entry name" value="IMS_C"/>
    <property type="match status" value="1"/>
</dbReference>
<dbReference type="AlphaFoldDB" id="A0A0U5JFY9"/>
<evidence type="ECO:0000256" key="14">
    <source>
        <dbReference type="ARBA" id="ARBA00049244"/>
    </source>
</evidence>
<dbReference type="HAMAP" id="MF_01113">
    <property type="entry name" value="DNApol_IV"/>
    <property type="match status" value="1"/>
</dbReference>
<dbReference type="Gene3D" id="3.40.1170.60">
    <property type="match status" value="1"/>
</dbReference>
<dbReference type="GO" id="GO:0003887">
    <property type="term" value="F:DNA-directed DNA polymerase activity"/>
    <property type="evidence" value="ECO:0007669"/>
    <property type="project" value="UniProtKB-UniRule"/>
</dbReference>
<evidence type="ECO:0000256" key="10">
    <source>
        <dbReference type="ARBA" id="ARBA00022842"/>
    </source>
</evidence>
<dbReference type="PATRIC" id="fig|389348.3.peg.2437"/>
<dbReference type="GO" id="GO:0003684">
    <property type="term" value="F:damaged DNA binding"/>
    <property type="evidence" value="ECO:0007669"/>
    <property type="project" value="InterPro"/>
</dbReference>
<dbReference type="InterPro" id="IPR036775">
    <property type="entry name" value="DNA_pol_Y-fam_lit_finger_sf"/>
</dbReference>
<proteinExistence type="inferred from homology"/>
<dbReference type="Gene3D" id="1.10.150.20">
    <property type="entry name" value="5' to 3' exonuclease, C-terminal subdomain"/>
    <property type="match status" value="1"/>
</dbReference>
<dbReference type="InterPro" id="IPR053848">
    <property type="entry name" value="IMS_HHH_1"/>
</dbReference>
<evidence type="ECO:0000256" key="9">
    <source>
        <dbReference type="ARBA" id="ARBA00022763"/>
    </source>
</evidence>
<gene>
    <name evidence="17" type="primary">dinP</name>
    <name evidence="15" type="synonym">dinB</name>
    <name evidence="17" type="ORF">PNK_2169</name>
</gene>
<feature type="domain" description="UmuC" evidence="16">
    <location>
        <begin position="6"/>
        <end position="187"/>
    </location>
</feature>
<keyword evidence="7 15" id="KW-0235">DNA replication</keyword>
<keyword evidence="5 15" id="KW-0808">Transferase</keyword>
<dbReference type="GO" id="GO:0005829">
    <property type="term" value="C:cytosol"/>
    <property type="evidence" value="ECO:0007669"/>
    <property type="project" value="TreeGrafter"/>
</dbReference>
<evidence type="ECO:0000256" key="7">
    <source>
        <dbReference type="ARBA" id="ARBA00022705"/>
    </source>
</evidence>
<dbReference type="EMBL" id="LN879502">
    <property type="protein sequence ID" value="CUI17770.1"/>
    <property type="molecule type" value="Genomic_DNA"/>
</dbReference>
<feature type="active site" evidence="15">
    <location>
        <position position="106"/>
    </location>
</feature>
<keyword evidence="10 15" id="KW-0460">Magnesium</keyword>
<dbReference type="InterPro" id="IPR043502">
    <property type="entry name" value="DNA/RNA_pol_sf"/>
</dbReference>
<comment type="catalytic activity">
    <reaction evidence="14 15">
        <text>DNA(n) + a 2'-deoxyribonucleoside 5'-triphosphate = DNA(n+1) + diphosphate</text>
        <dbReference type="Rhea" id="RHEA:22508"/>
        <dbReference type="Rhea" id="RHEA-COMP:17339"/>
        <dbReference type="Rhea" id="RHEA-COMP:17340"/>
        <dbReference type="ChEBI" id="CHEBI:33019"/>
        <dbReference type="ChEBI" id="CHEBI:61560"/>
        <dbReference type="ChEBI" id="CHEBI:173112"/>
        <dbReference type="EC" id="2.7.7.7"/>
    </reaction>
</comment>
<keyword evidence="18" id="KW-1185">Reference proteome</keyword>
<protein>
    <recommendedName>
        <fullName evidence="15">DNA polymerase IV</fullName>
        <shortName evidence="15">Pol IV</shortName>
        <ecNumber evidence="15">2.7.7.7</ecNumber>
    </recommendedName>
</protein>
<dbReference type="EC" id="2.7.7.7" evidence="15"/>
<dbReference type="InterPro" id="IPR022880">
    <property type="entry name" value="DNApol_IV"/>
</dbReference>
<comment type="function">
    <text evidence="15">Poorly processive, error-prone DNA polymerase involved in untargeted mutagenesis. Copies undamaged DNA at stalled replication forks, which arise in vivo from mismatched or misaligned primer ends. These misaligned primers can be extended by PolIV. Exhibits no 3'-5' exonuclease (proofreading) activity. May be involved in translesional synthesis, in conjunction with the beta clamp from PolIII.</text>
</comment>
<evidence type="ECO:0000256" key="15">
    <source>
        <dbReference type="HAMAP-Rule" id="MF_01113"/>
    </source>
</evidence>
<evidence type="ECO:0000256" key="12">
    <source>
        <dbReference type="ARBA" id="ARBA00023125"/>
    </source>
</evidence>
<evidence type="ECO:0000256" key="3">
    <source>
        <dbReference type="ARBA" id="ARBA00022457"/>
    </source>
</evidence>
<comment type="subunit">
    <text evidence="15">Monomer.</text>
</comment>
<dbReference type="FunCoup" id="A0A0U5JFY9">
    <property type="interactions" value="350"/>
</dbReference>
<name>A0A0U5JFY9_9BACT</name>
<dbReference type="KEGG" id="pnl:PNK_2169"/>
<keyword evidence="13 15" id="KW-0234">DNA repair</keyword>
<dbReference type="Proteomes" id="UP000069902">
    <property type="component" value="Chromosome cPNK"/>
</dbReference>
<evidence type="ECO:0000313" key="17">
    <source>
        <dbReference type="EMBL" id="CUI17770.1"/>
    </source>
</evidence>